<comment type="similarity">
    <text evidence="3 15">Belongs to the eukaryotic diacylglycerol kinase family.</text>
</comment>
<dbReference type="Pfam" id="PF00130">
    <property type="entry name" value="C1_1"/>
    <property type="match status" value="1"/>
</dbReference>
<dbReference type="Proteomes" id="UP000694941">
    <property type="component" value="Unplaced"/>
</dbReference>
<gene>
    <name evidence="19" type="primary">LOC106459404</name>
</gene>
<dbReference type="PANTHER" id="PTHR11255:SF80">
    <property type="entry name" value="EYE-SPECIFIC DIACYLGLYCEROL KINASE"/>
    <property type="match status" value="1"/>
</dbReference>
<keyword evidence="11" id="KW-0528">Neurotoxin</keyword>
<keyword evidence="6 15" id="KW-0808">Transferase</keyword>
<keyword evidence="10 15" id="KW-0067">ATP-binding</keyword>
<dbReference type="CDD" id="cd20802">
    <property type="entry name" value="C1_DGK_typeIV_rpt1"/>
    <property type="match status" value="1"/>
</dbReference>
<feature type="domain" description="DAGKc" evidence="17">
    <location>
        <begin position="487"/>
        <end position="621"/>
    </location>
</feature>
<dbReference type="SUPFAM" id="SSF48403">
    <property type="entry name" value="Ankyrin repeat"/>
    <property type="match status" value="1"/>
</dbReference>
<feature type="repeat" description="ANK" evidence="14">
    <location>
        <begin position="1045"/>
        <end position="1066"/>
    </location>
</feature>
<evidence type="ECO:0000256" key="14">
    <source>
        <dbReference type="PROSITE-ProRule" id="PRU00023"/>
    </source>
</evidence>
<evidence type="ECO:0000256" key="4">
    <source>
        <dbReference type="ARBA" id="ARBA00022483"/>
    </source>
</evidence>
<name>A0ABM1SD94_LIMPO</name>
<evidence type="ECO:0000313" key="19">
    <source>
        <dbReference type="RefSeq" id="XP_022241599.1"/>
    </source>
</evidence>
<dbReference type="InterPro" id="IPR002110">
    <property type="entry name" value="Ankyrin_rpt"/>
</dbReference>
<dbReference type="PROSITE" id="PS50146">
    <property type="entry name" value="DAGK"/>
    <property type="match status" value="1"/>
</dbReference>
<keyword evidence="4" id="KW-0268">Exocytosis</keyword>
<keyword evidence="12 14" id="KW-0040">ANK repeat</keyword>
<comment type="catalytic activity">
    <reaction evidence="1 15">
        <text>a 1,2-diacyl-sn-glycerol + ATP = a 1,2-diacyl-sn-glycero-3-phosphate + ADP + H(+)</text>
        <dbReference type="Rhea" id="RHEA:10272"/>
        <dbReference type="ChEBI" id="CHEBI:15378"/>
        <dbReference type="ChEBI" id="CHEBI:17815"/>
        <dbReference type="ChEBI" id="CHEBI:30616"/>
        <dbReference type="ChEBI" id="CHEBI:58608"/>
        <dbReference type="ChEBI" id="CHEBI:456216"/>
        <dbReference type="EC" id="2.7.1.107"/>
    </reaction>
</comment>
<sequence>MQKIRDTFKKVKNPNMDAPEANLATHLEVPKQVRSASYGEIHCKNHEEDSELPSSLLNVPNSRGQRSRSFDLVTMEARRTEDITTLDVPRWRIRRRSSSDKSQHSNPCFHCLCLEEYYRSNNSGSSSSLDQSFYLDSSSEHIEENYVLSHTEDPTSSETLEFQACSVLVTPSSPSSDDVKTKELPDEESDMAVVSLEVPPPSKQVRSASVDSSFLKVPCPDGDEEEEDEHGHKTHRSRSIDIGLPTGGYTRYTVHTNSKKNLKKAIQGEIKISTENGETRTVHSTPDWGETAINGDHLWVATSASGDLCYVGENDCSKQGPRMKCPACKITAHTSCISILIEKKFYCKPTFKDVGIRQYREQTVIHHHWVHRRQQKGRCKQCGKAFQSKLSFASKEIVGISCSWCKTAYHNKEQCFNMQKLEEHCTLGIHTDIIVPPSWIVKLPRKGSFKSSLRRSPKKRGSTKRKTKKENEKEQPRTFAIKPIPSATSKPLIVFINPKSGGNQGSKLMHKFQWLLNPRQVFDLTLGGPSAGLELYRKVPNLRILACGGDGTAGWVLSVLDEIGISPSPPVAVLPLGTGNDLARALGWGGGYTDEPISKILSNIQAGDVVQLDRWDLQVEKNLDVDTAGCEEGKDNLPLNVVNNYFSLGVDAHIALEFHEAREARPDKFNSRLKNKMFYGQAGGKDLLQRKWKDLCNFVTLECDGQDLTPRLKELRIHAILFLNIPSYGGGTRPWISPGAGFELQRTDDGLIEILGLTTYQLPLLQAGGHGTCLAQCRHARIVTTRTIPMQVDGEPCKILPSIIELRLRNKASMVAKAKRHGDVQSMPTLEKLTVEVRRLSMTEYETYHYDKEKLNEISVPVGKLCVDPDTYLEQIRARINELLEQTSGTTPDDEPLTENSMCPEWCFLDSCTAERFFRIDRAQENLYYMVDICADELFILYPEDTSLVESNGQDSTECLENDASTVALNGSEQSSTPSPSGRDETLFPMLPDEHEGVTTECLKDIESALEKSSEDVIIASKTGDLPLLKQLQQCGYSLLSIDQYGMTALHHAARYGHKDIVRHLIANASPAMLDMVDNEKGQTALHKAAAYKRRTVCYLLVSAGASLTKVDKQGMTPKQLAMKAGDDALASYLENQQHFQMLIRDKETAV</sequence>
<dbReference type="SMART" id="SM00046">
    <property type="entry name" value="DAGKc"/>
    <property type="match status" value="1"/>
</dbReference>
<feature type="region of interest" description="Disordered" evidence="16">
    <location>
        <begin position="169"/>
        <end position="244"/>
    </location>
</feature>
<keyword evidence="11" id="KW-0800">Toxin</keyword>
<dbReference type="Gene3D" id="2.60.200.40">
    <property type="match status" value="1"/>
</dbReference>
<feature type="compositionally biased region" description="Basic residues" evidence="16">
    <location>
        <begin position="450"/>
        <end position="468"/>
    </location>
</feature>
<evidence type="ECO:0000256" key="5">
    <source>
        <dbReference type="ARBA" id="ARBA00022537"/>
    </source>
</evidence>
<organism evidence="18 19">
    <name type="scientific">Limulus polyphemus</name>
    <name type="common">Atlantic horseshoe crab</name>
    <dbReference type="NCBI Taxonomy" id="6850"/>
    <lineage>
        <taxon>Eukaryota</taxon>
        <taxon>Metazoa</taxon>
        <taxon>Ecdysozoa</taxon>
        <taxon>Arthropoda</taxon>
        <taxon>Chelicerata</taxon>
        <taxon>Merostomata</taxon>
        <taxon>Xiphosura</taxon>
        <taxon>Limulidae</taxon>
        <taxon>Limulus</taxon>
    </lineage>
</organism>
<dbReference type="InterPro" id="IPR017438">
    <property type="entry name" value="ATP-NAD_kinase_N"/>
</dbReference>
<evidence type="ECO:0000256" key="13">
    <source>
        <dbReference type="ARBA" id="ARBA00023298"/>
    </source>
</evidence>
<feature type="region of interest" description="Disordered" evidence="16">
    <location>
        <begin position="450"/>
        <end position="478"/>
    </location>
</feature>
<evidence type="ECO:0000256" key="1">
    <source>
        <dbReference type="ARBA" id="ARBA00001383"/>
    </source>
</evidence>
<evidence type="ECO:0000259" key="17">
    <source>
        <dbReference type="PROSITE" id="PS50146"/>
    </source>
</evidence>
<feature type="repeat" description="ANK" evidence="14">
    <location>
        <begin position="1081"/>
        <end position="1113"/>
    </location>
</feature>
<dbReference type="SMART" id="SM00045">
    <property type="entry name" value="DAGKa"/>
    <property type="match status" value="1"/>
</dbReference>
<keyword evidence="7" id="KW-0677">Repeat</keyword>
<dbReference type="Pfam" id="PF00609">
    <property type="entry name" value="DAGK_acc"/>
    <property type="match status" value="1"/>
</dbReference>
<dbReference type="Gene3D" id="3.40.50.10330">
    <property type="entry name" value="Probable inorganic polyphosphate/atp-NAD kinase, domain 1"/>
    <property type="match status" value="1"/>
</dbReference>
<dbReference type="Pfam" id="PF00781">
    <property type="entry name" value="DAGK_cat"/>
    <property type="match status" value="1"/>
</dbReference>
<evidence type="ECO:0000256" key="7">
    <source>
        <dbReference type="ARBA" id="ARBA00022737"/>
    </source>
</evidence>
<keyword evidence="13" id="KW-1053">Target membrane</keyword>
<dbReference type="PANTHER" id="PTHR11255">
    <property type="entry name" value="DIACYLGLYCEROL KINASE"/>
    <property type="match status" value="1"/>
</dbReference>
<dbReference type="InterPro" id="IPR002219">
    <property type="entry name" value="PKC_DAG/PE"/>
</dbReference>
<evidence type="ECO:0000256" key="9">
    <source>
        <dbReference type="ARBA" id="ARBA00022777"/>
    </source>
</evidence>
<dbReference type="RefSeq" id="XP_022241599.1">
    <property type="nucleotide sequence ID" value="XM_022385891.1"/>
</dbReference>
<dbReference type="InterPro" id="IPR016064">
    <property type="entry name" value="NAD/diacylglycerol_kinase_sf"/>
</dbReference>
<evidence type="ECO:0000256" key="15">
    <source>
        <dbReference type="RuleBase" id="RU361128"/>
    </source>
</evidence>
<dbReference type="CDD" id="cd20855">
    <property type="entry name" value="C1_DGK_typeIV_rpt2"/>
    <property type="match status" value="1"/>
</dbReference>
<keyword evidence="18" id="KW-1185">Reference proteome</keyword>
<dbReference type="EC" id="2.7.1.107" evidence="15"/>
<evidence type="ECO:0000256" key="11">
    <source>
        <dbReference type="ARBA" id="ARBA00023028"/>
    </source>
</evidence>
<evidence type="ECO:0000256" key="3">
    <source>
        <dbReference type="ARBA" id="ARBA00009280"/>
    </source>
</evidence>
<keyword evidence="8 15" id="KW-0547">Nucleotide-binding</keyword>
<evidence type="ECO:0000256" key="6">
    <source>
        <dbReference type="ARBA" id="ARBA00022679"/>
    </source>
</evidence>
<dbReference type="Pfam" id="PF23578">
    <property type="entry name" value="DGKI"/>
    <property type="match status" value="1"/>
</dbReference>
<evidence type="ECO:0000256" key="10">
    <source>
        <dbReference type="ARBA" id="ARBA00022840"/>
    </source>
</evidence>
<evidence type="ECO:0000256" key="8">
    <source>
        <dbReference type="ARBA" id="ARBA00022741"/>
    </source>
</evidence>
<keyword evidence="13" id="KW-0472">Membrane</keyword>
<proteinExistence type="inferred from homology"/>
<feature type="region of interest" description="Disordered" evidence="16">
    <location>
        <begin position="968"/>
        <end position="988"/>
    </location>
</feature>
<evidence type="ECO:0000256" key="16">
    <source>
        <dbReference type="SAM" id="MobiDB-lite"/>
    </source>
</evidence>
<dbReference type="SMART" id="SM00248">
    <property type="entry name" value="ANK"/>
    <property type="match status" value="2"/>
</dbReference>
<dbReference type="Gene3D" id="1.25.40.20">
    <property type="entry name" value="Ankyrin repeat-containing domain"/>
    <property type="match status" value="1"/>
</dbReference>
<dbReference type="Pfam" id="PF12796">
    <property type="entry name" value="Ank_2"/>
    <property type="match status" value="1"/>
</dbReference>
<dbReference type="InterPro" id="IPR037607">
    <property type="entry name" value="DGK"/>
</dbReference>
<protein>
    <recommendedName>
        <fullName evidence="15">Diacylglycerol kinase</fullName>
        <shortName evidence="15">DAG kinase</shortName>
        <ecNumber evidence="15">2.7.1.107</ecNumber>
    </recommendedName>
</protein>
<dbReference type="SUPFAM" id="SSF111331">
    <property type="entry name" value="NAD kinase/diacylglycerol kinase-like"/>
    <property type="match status" value="1"/>
</dbReference>
<dbReference type="GeneID" id="106459404"/>
<keyword evidence="11" id="KW-0638">Presynaptic neurotoxin</keyword>
<comment type="subcellular location">
    <subcellularLocation>
        <location evidence="2">Target cell membrane</location>
    </subcellularLocation>
</comment>
<keyword evidence="5" id="KW-1052">Target cell membrane</keyword>
<dbReference type="InterPro" id="IPR000756">
    <property type="entry name" value="Diacylglycerol_kin_accessory"/>
</dbReference>
<accession>A0ABM1SD94</accession>
<dbReference type="InterPro" id="IPR056383">
    <property type="entry name" value="DGKI-like_dom"/>
</dbReference>
<evidence type="ECO:0000256" key="2">
    <source>
        <dbReference type="ARBA" id="ARBA00004175"/>
    </source>
</evidence>
<keyword evidence="9 15" id="KW-0418">Kinase</keyword>
<dbReference type="PROSITE" id="PS50297">
    <property type="entry name" value="ANK_REP_REGION"/>
    <property type="match status" value="2"/>
</dbReference>
<reference evidence="19" key="1">
    <citation type="submission" date="2025-08" db="UniProtKB">
        <authorList>
            <consortium name="RefSeq"/>
        </authorList>
    </citation>
    <scope>IDENTIFICATION</scope>
    <source>
        <tissue evidence="19">Muscle</tissue>
    </source>
</reference>
<evidence type="ECO:0000313" key="18">
    <source>
        <dbReference type="Proteomes" id="UP000694941"/>
    </source>
</evidence>
<feature type="compositionally biased region" description="Polar residues" evidence="16">
    <location>
        <begin position="968"/>
        <end position="980"/>
    </location>
</feature>
<evidence type="ECO:0000256" key="12">
    <source>
        <dbReference type="ARBA" id="ARBA00023043"/>
    </source>
</evidence>
<dbReference type="InterPro" id="IPR001206">
    <property type="entry name" value="Diacylglycerol_kinase_cat_dom"/>
</dbReference>
<dbReference type="PROSITE" id="PS50088">
    <property type="entry name" value="ANK_REPEAT"/>
    <property type="match status" value="2"/>
</dbReference>
<dbReference type="InterPro" id="IPR036770">
    <property type="entry name" value="Ankyrin_rpt-contain_sf"/>
</dbReference>